<gene>
    <name evidence="11" type="ORF">CAL27_13385</name>
</gene>
<dbReference type="InterPro" id="IPR003439">
    <property type="entry name" value="ABC_transporter-like_ATP-bd"/>
</dbReference>
<dbReference type="InterPro" id="IPR011527">
    <property type="entry name" value="ABC1_TM_dom"/>
</dbReference>
<evidence type="ECO:0000256" key="6">
    <source>
        <dbReference type="ARBA" id="ARBA00022989"/>
    </source>
</evidence>
<comment type="caution">
    <text evidence="11">The sequence shown here is derived from an EMBL/GenBank/DDBJ whole genome shotgun (WGS) entry which is preliminary data.</text>
</comment>
<keyword evidence="2" id="KW-1003">Cell membrane</keyword>
<keyword evidence="5 11" id="KW-0067">ATP-binding</keyword>
<dbReference type="GO" id="GO:0005524">
    <property type="term" value="F:ATP binding"/>
    <property type="evidence" value="ECO:0007669"/>
    <property type="project" value="UniProtKB-KW"/>
</dbReference>
<dbReference type="InterPro" id="IPR027417">
    <property type="entry name" value="P-loop_NTPase"/>
</dbReference>
<dbReference type="RefSeq" id="WP_094831752.1">
    <property type="nucleotide sequence ID" value="NZ_NEVR01000002.1"/>
</dbReference>
<dbReference type="SUPFAM" id="SSF52540">
    <property type="entry name" value="P-loop containing nucleoside triphosphate hydrolases"/>
    <property type="match status" value="1"/>
</dbReference>
<evidence type="ECO:0000256" key="5">
    <source>
        <dbReference type="ARBA" id="ARBA00022840"/>
    </source>
</evidence>
<dbReference type="InterPro" id="IPR039421">
    <property type="entry name" value="Type_1_exporter"/>
</dbReference>
<dbReference type="InterPro" id="IPR036640">
    <property type="entry name" value="ABC1_TM_sf"/>
</dbReference>
<feature type="transmembrane region" description="Helical" evidence="8">
    <location>
        <begin position="267"/>
        <end position="285"/>
    </location>
</feature>
<dbReference type="Proteomes" id="UP000216354">
    <property type="component" value="Unassembled WGS sequence"/>
</dbReference>
<keyword evidence="3 8" id="KW-0812">Transmembrane</keyword>
<dbReference type="PANTHER" id="PTHR43394">
    <property type="entry name" value="ATP-DEPENDENT PERMEASE MDL1, MITOCHONDRIAL"/>
    <property type="match status" value="1"/>
</dbReference>
<evidence type="ECO:0000256" key="2">
    <source>
        <dbReference type="ARBA" id="ARBA00022475"/>
    </source>
</evidence>
<protein>
    <submittedName>
        <fullName evidence="11">Multidrug ABC transporter ATP-binding protein</fullName>
    </submittedName>
</protein>
<evidence type="ECO:0000256" key="7">
    <source>
        <dbReference type="ARBA" id="ARBA00023136"/>
    </source>
</evidence>
<keyword evidence="7 8" id="KW-0472">Membrane</keyword>
<evidence type="ECO:0000313" key="12">
    <source>
        <dbReference type="Proteomes" id="UP000216354"/>
    </source>
</evidence>
<evidence type="ECO:0000256" key="1">
    <source>
        <dbReference type="ARBA" id="ARBA00004651"/>
    </source>
</evidence>
<evidence type="ECO:0000256" key="4">
    <source>
        <dbReference type="ARBA" id="ARBA00022741"/>
    </source>
</evidence>
<feature type="domain" description="ABC transmembrane type-1" evidence="10">
    <location>
        <begin position="32"/>
        <end position="320"/>
    </location>
</feature>
<reference evidence="11 12" key="1">
    <citation type="submission" date="2017-05" db="EMBL/GenBank/DDBJ databases">
        <title>Complete and WGS of Bordetella genogroups.</title>
        <authorList>
            <person name="Spilker T."/>
            <person name="Lipuma J."/>
        </authorList>
    </citation>
    <scope>NUCLEOTIDE SEQUENCE [LARGE SCALE GENOMIC DNA]</scope>
    <source>
        <strain evidence="11 12">AU9795</strain>
    </source>
</reference>
<evidence type="ECO:0000313" key="11">
    <source>
        <dbReference type="EMBL" id="OZI65973.1"/>
    </source>
</evidence>
<sequence length="625" mass="68131">MASRQSMFRGQAFKEVLGFTFKHWARQPLRIVAIALLALAAAAADVATPLFAGRLVDAVASGVAADELAWQAALTAFMTLAALGLTGTLLRQGVYMNIIRLTLKMMSDIASHAFYRVQRFSSDWHANSFAGSTVRKITRGMWSLDLLNDTLLIALLPSVAMLVGATLMLGAHWPIMGVVVGLGSVVYVSVTVFLSLAYVAPAARLANAWDTRMGGALADAISCNAVVKAFGAEDREQRRLGWVVGKWRARTQRTWVRGTLNGGVQGLMLVLMQVGMLGAALYLWASKQASVGDITFALTMFFVLEGYLRDVGMHIRNLQRSVNDMEELVALERQPLGVEDAPGATAIRIGAGEIRFENVTFRYGPRSSPLYENFSMRIAPGERVGLVGHSGSGKTTFVKLIQRLYDIDGGRILIDGQDIATVRQGSLRSQIAIVQQEPVLFHRTLAENIAYARPGASPAEIEGAARLASAHEFIARLPQGYDTLVGERGVKLSGGERQRVAIARAFLADAPILILDEATSSLDSESEMLIQQAMERLMEGRTTLVIAHRLSTVRALDRLLVMAHGRVIEEGTHAELVRRDQGLYRRLFERQALELTRGLALAEGEDELDAEDLAEPVSGPAPWNR</sequence>
<dbReference type="Gene3D" id="3.40.50.300">
    <property type="entry name" value="P-loop containing nucleotide triphosphate hydrolases"/>
    <property type="match status" value="1"/>
</dbReference>
<keyword evidence="6 8" id="KW-1133">Transmembrane helix</keyword>
<dbReference type="InterPro" id="IPR003593">
    <property type="entry name" value="AAA+_ATPase"/>
</dbReference>
<dbReference type="Gene3D" id="1.20.1560.10">
    <property type="entry name" value="ABC transporter type 1, transmembrane domain"/>
    <property type="match status" value="1"/>
</dbReference>
<feature type="transmembrane region" description="Helical" evidence="8">
    <location>
        <begin position="146"/>
        <end position="169"/>
    </location>
</feature>
<name>A0ABX4F1T9_9BORD</name>
<keyword evidence="4" id="KW-0547">Nucleotide-binding</keyword>
<evidence type="ECO:0000259" key="9">
    <source>
        <dbReference type="PROSITE" id="PS50893"/>
    </source>
</evidence>
<dbReference type="SUPFAM" id="SSF90123">
    <property type="entry name" value="ABC transporter transmembrane region"/>
    <property type="match status" value="1"/>
</dbReference>
<dbReference type="PROSITE" id="PS50929">
    <property type="entry name" value="ABC_TM1F"/>
    <property type="match status" value="1"/>
</dbReference>
<evidence type="ECO:0000256" key="8">
    <source>
        <dbReference type="SAM" id="Phobius"/>
    </source>
</evidence>
<evidence type="ECO:0000259" key="10">
    <source>
        <dbReference type="PROSITE" id="PS50929"/>
    </source>
</evidence>
<dbReference type="SMART" id="SM00382">
    <property type="entry name" value="AAA"/>
    <property type="match status" value="1"/>
</dbReference>
<dbReference type="Pfam" id="PF00005">
    <property type="entry name" value="ABC_tran"/>
    <property type="match status" value="1"/>
</dbReference>
<comment type="subcellular location">
    <subcellularLocation>
        <location evidence="1">Cell membrane</location>
        <topology evidence="1">Multi-pass membrane protein</topology>
    </subcellularLocation>
</comment>
<proteinExistence type="predicted"/>
<dbReference type="PANTHER" id="PTHR43394:SF7">
    <property type="entry name" value="ABC TRANSPORTER B FAMILY MEMBER 28"/>
    <property type="match status" value="1"/>
</dbReference>
<dbReference type="PROSITE" id="PS50893">
    <property type="entry name" value="ABC_TRANSPORTER_2"/>
    <property type="match status" value="1"/>
</dbReference>
<accession>A0ABX4F1T9</accession>
<dbReference type="InterPro" id="IPR017871">
    <property type="entry name" value="ABC_transporter-like_CS"/>
</dbReference>
<dbReference type="Pfam" id="PF00664">
    <property type="entry name" value="ABC_membrane"/>
    <property type="match status" value="1"/>
</dbReference>
<organism evidence="11 12">
    <name type="scientific">Bordetella genomosp. 1</name>
    <dbReference type="NCBI Taxonomy" id="1395607"/>
    <lineage>
        <taxon>Bacteria</taxon>
        <taxon>Pseudomonadati</taxon>
        <taxon>Pseudomonadota</taxon>
        <taxon>Betaproteobacteria</taxon>
        <taxon>Burkholderiales</taxon>
        <taxon>Alcaligenaceae</taxon>
        <taxon>Bordetella</taxon>
    </lineage>
</organism>
<dbReference type="PROSITE" id="PS00211">
    <property type="entry name" value="ABC_TRANSPORTER_1"/>
    <property type="match status" value="1"/>
</dbReference>
<feature type="transmembrane region" description="Helical" evidence="8">
    <location>
        <begin position="175"/>
        <end position="199"/>
    </location>
</feature>
<keyword evidence="12" id="KW-1185">Reference proteome</keyword>
<dbReference type="EMBL" id="NEVR01000002">
    <property type="protein sequence ID" value="OZI65973.1"/>
    <property type="molecule type" value="Genomic_DNA"/>
</dbReference>
<evidence type="ECO:0000256" key="3">
    <source>
        <dbReference type="ARBA" id="ARBA00022692"/>
    </source>
</evidence>
<feature type="domain" description="ABC transporter" evidence="9">
    <location>
        <begin position="354"/>
        <end position="589"/>
    </location>
</feature>
<feature type="transmembrane region" description="Helical" evidence="8">
    <location>
        <begin position="68"/>
        <end position="90"/>
    </location>
</feature>